<gene>
    <name evidence="2" type="ORF">HPODL_00675</name>
</gene>
<dbReference type="RefSeq" id="XP_013936111.1">
    <property type="nucleotide sequence ID" value="XM_014080636.1"/>
</dbReference>
<reference evidence="2 3" key="1">
    <citation type="journal article" date="2013" name="BMC Genomics">
        <title>Genome sequence and analysis of methylotrophic yeast Hansenula polymorpha DL1.</title>
        <authorList>
            <person name="Ravin N.V."/>
            <person name="Eldarov M.A."/>
            <person name="Kadnikov V.V."/>
            <person name="Beletsky A.V."/>
            <person name="Schneider J."/>
            <person name="Mardanova E.S."/>
            <person name="Smekalova E.M."/>
            <person name="Zvereva M.I."/>
            <person name="Dontsova O.A."/>
            <person name="Mardanov A.V."/>
            <person name="Skryabin K.G."/>
        </authorList>
    </citation>
    <scope>NUCLEOTIDE SEQUENCE [LARGE SCALE GENOMIC DNA]</scope>
    <source>
        <strain evidence="3">ATCC 26012 / BCRC 20466 / JCM 22074 / NRRL Y-7560 / DL-1</strain>
    </source>
</reference>
<dbReference type="Gene3D" id="3.40.50.300">
    <property type="entry name" value="P-loop containing nucleotide triphosphate hydrolases"/>
    <property type="match status" value="1"/>
</dbReference>
<dbReference type="Proteomes" id="UP000008673">
    <property type="component" value="Unassembled WGS sequence"/>
</dbReference>
<dbReference type="GeneID" id="25770144"/>
<evidence type="ECO:0000259" key="1">
    <source>
        <dbReference type="Pfam" id="PF00485"/>
    </source>
</evidence>
<dbReference type="STRING" id="871575.W1QGS7"/>
<accession>W1QGS7</accession>
<dbReference type="GO" id="GO:0016301">
    <property type="term" value="F:kinase activity"/>
    <property type="evidence" value="ECO:0007669"/>
    <property type="project" value="InterPro"/>
</dbReference>
<dbReference type="Pfam" id="PF00485">
    <property type="entry name" value="PRK"/>
    <property type="match status" value="1"/>
</dbReference>
<organism evidence="2 3">
    <name type="scientific">Ogataea parapolymorpha (strain ATCC 26012 / BCRC 20466 / JCM 22074 / NRRL Y-7560 / DL-1)</name>
    <name type="common">Yeast</name>
    <name type="synonym">Hansenula polymorpha</name>
    <dbReference type="NCBI Taxonomy" id="871575"/>
    <lineage>
        <taxon>Eukaryota</taxon>
        <taxon>Fungi</taxon>
        <taxon>Dikarya</taxon>
        <taxon>Ascomycota</taxon>
        <taxon>Saccharomycotina</taxon>
        <taxon>Pichiomycetes</taxon>
        <taxon>Pichiales</taxon>
        <taxon>Pichiaceae</taxon>
        <taxon>Ogataea</taxon>
    </lineage>
</organism>
<dbReference type="EMBL" id="AEOI02000005">
    <property type="protein sequence ID" value="ESX01277.1"/>
    <property type="molecule type" value="Genomic_DNA"/>
</dbReference>
<evidence type="ECO:0000313" key="2">
    <source>
        <dbReference type="EMBL" id="ESX01277.1"/>
    </source>
</evidence>
<dbReference type="AlphaFoldDB" id="W1QGS7"/>
<dbReference type="OrthoDB" id="738517at2759"/>
<dbReference type="InterPro" id="IPR006083">
    <property type="entry name" value="PRK/URK"/>
</dbReference>
<name>W1QGS7_OGAPD</name>
<dbReference type="eggNOG" id="KOG4203">
    <property type="taxonomic scope" value="Eukaryota"/>
</dbReference>
<feature type="domain" description="Phosphoribulokinase/uridine kinase" evidence="1">
    <location>
        <begin position="46"/>
        <end position="123"/>
    </location>
</feature>
<dbReference type="KEGG" id="opa:HPODL_00675"/>
<evidence type="ECO:0000313" key="3">
    <source>
        <dbReference type="Proteomes" id="UP000008673"/>
    </source>
</evidence>
<protein>
    <recommendedName>
        <fullName evidence="1">Phosphoribulokinase/uridine kinase domain-containing protein</fullName>
    </recommendedName>
</protein>
<comment type="caution">
    <text evidence="2">The sequence shown here is derived from an EMBL/GenBank/DDBJ whole genome shotgun (WGS) entry which is preliminary data.</text>
</comment>
<dbReference type="SUPFAM" id="SSF52540">
    <property type="entry name" value="P-loop containing nucleoside triphosphate hydrolases"/>
    <property type="match status" value="1"/>
</dbReference>
<dbReference type="OMA" id="EPICINI"/>
<dbReference type="InterPro" id="IPR027417">
    <property type="entry name" value="P-loop_NTPase"/>
</dbReference>
<dbReference type="HOGENOM" id="CLU_021278_1_0_1"/>
<proteinExistence type="predicted"/>
<sequence length="241" mass="27771">MRYETNQRPLIILIAGGHAAGKCLASRLLREEIENRCQQIKIAEVDMKEFQEETFEIGPSRFNFELVKSKVENHISDGFDVILIYGLYALYDKELLNMGSVKIFIDCDADIRLGRWIKRDLLSSKLSESISKADKSMLLRNLLMRYLSESRIEMSEFISRTKELADVVLPRGAEPTGISLIVDGIQHLIKNESEKSIDHTIRFHTSDPVKKVISSRKKDITLEVLSNDNFESRNKRFYDLN</sequence>
<dbReference type="GO" id="GO:0005524">
    <property type="term" value="F:ATP binding"/>
    <property type="evidence" value="ECO:0007669"/>
    <property type="project" value="InterPro"/>
</dbReference>
<keyword evidence="3" id="KW-1185">Reference proteome</keyword>